<organism evidence="11 12">
    <name type="scientific">Lachnoanaerobaculum saburreum</name>
    <dbReference type="NCBI Taxonomy" id="467210"/>
    <lineage>
        <taxon>Bacteria</taxon>
        <taxon>Bacillati</taxon>
        <taxon>Bacillota</taxon>
        <taxon>Clostridia</taxon>
        <taxon>Lachnospirales</taxon>
        <taxon>Lachnospiraceae</taxon>
        <taxon>Lachnoanaerobaculum</taxon>
    </lineage>
</organism>
<keyword evidence="9" id="KW-1133">Transmembrane helix</keyword>
<dbReference type="Gene3D" id="3.90.1010.20">
    <property type="match status" value="2"/>
</dbReference>
<dbReference type="EMBL" id="LSDA01000124">
    <property type="protein sequence ID" value="KXB54865.1"/>
    <property type="molecule type" value="Genomic_DNA"/>
</dbReference>
<comment type="similarity">
    <text evidence="1 8">Belongs to the FAD-dependent oxidoreductase 2 family. FRD/SDH subfamily.</text>
</comment>
<evidence type="ECO:0000259" key="10">
    <source>
        <dbReference type="SMART" id="SM00900"/>
    </source>
</evidence>
<dbReference type="SUPFAM" id="SSF51905">
    <property type="entry name" value="FAD/NAD(P)-binding domain"/>
    <property type="match status" value="1"/>
</dbReference>
<sequence>MGKQPTNKNKGNVVGLFLMVLAAVITIIIAFPVTDGVRKYIKDNTKYIAGTYSAADKGFGGNVRATVVVGDNGIENISFEGKSETPDIGGAAIQKLNEQMKANLDTEFDSVSGATITSSGLKHALKKALLKAQGKEVKGERKPQSADIVVIGAGGAGMSAAIEAAQKGATNVVILEKMPITGGNTVRATGGLNASDTQYQKRDGIEDSNELFYQDTMKGGKNLNDPELVRTLVENSAAAVDWVNSIGGDLSVVGQFGGASVKRIHRPSDTSAVGPMLVKTLNAKLDELGIPVLLETKATKIFADKDGKITGVEAEDENGVFVINTKAVVLATGGFGANPQMVAKYAPQLEGFITTNHVGATGDGIEMATELGAGLTDIEQIQTHPTVNPDTATMYTEGVRGNGAILVNDDGKRFVNELDTRDVVSAAIMAQPNGESWLVFDTAVKESLSAIEKYINEGIIVEANSIEELAQKTGVNEANLVATMQEYAAMQAVGKDSEFGRKSMEVPLTKPPYFAGKAKPAVHHTMGGVKINKETQVLKEDGSVIPGFFAAGEVVGGVHGANRLGGNAVTDIVVFGRIAGDSANKYVLDNGGNTERTITAQTEDANFVAKDIKTKLKDGSYKGSAKGFGGDIEVTFTVKKGIVNDLEISGPKETTEIGGKAINKIKKGMQKSGKFEVDNVSGASVTSKGITDAINNAKLQ</sequence>
<feature type="domain" description="FMN-binding" evidence="10">
    <location>
        <begin position="627"/>
        <end position="700"/>
    </location>
</feature>
<keyword evidence="9" id="KW-0472">Membrane</keyword>
<evidence type="ECO:0000256" key="1">
    <source>
        <dbReference type="ARBA" id="ARBA00008040"/>
    </source>
</evidence>
<name>A0A133ZHF0_9FIRM</name>
<protein>
    <recommendedName>
        <fullName evidence="3 8">Urocanate reductase</fullName>
        <ecNumber evidence="2 8">1.3.99.33</ecNumber>
    </recommendedName>
</protein>
<dbReference type="Gene3D" id="3.50.50.60">
    <property type="entry name" value="FAD/NAD(P)-binding domain"/>
    <property type="match status" value="1"/>
</dbReference>
<comment type="cofactor">
    <cofactor evidence="8">
        <name>FAD</name>
        <dbReference type="ChEBI" id="CHEBI:57692"/>
    </cofactor>
    <text evidence="8">Binds 1 FAD per subunit.</text>
</comment>
<dbReference type="PANTHER" id="PTHR43400">
    <property type="entry name" value="FUMARATE REDUCTASE"/>
    <property type="match status" value="1"/>
</dbReference>
<evidence type="ECO:0000256" key="8">
    <source>
        <dbReference type="RuleBase" id="RU366062"/>
    </source>
</evidence>
<comment type="caution">
    <text evidence="11">The sequence shown here is derived from an EMBL/GenBank/DDBJ whole genome shotgun (WGS) entry which is preliminary data.</text>
</comment>
<dbReference type="InterPro" id="IPR007329">
    <property type="entry name" value="FMN-bd"/>
</dbReference>
<keyword evidence="4 8" id="KW-0285">Flavoprotein</keyword>
<dbReference type="InterPro" id="IPR036188">
    <property type="entry name" value="FAD/NAD-bd_sf"/>
</dbReference>
<keyword evidence="12" id="KW-1185">Reference proteome</keyword>
<dbReference type="PRINTS" id="PR00368">
    <property type="entry name" value="FADPNR"/>
</dbReference>
<dbReference type="Pfam" id="PF04205">
    <property type="entry name" value="FMN_bind"/>
    <property type="match status" value="2"/>
</dbReference>
<proteinExistence type="inferred from homology"/>
<dbReference type="InterPro" id="IPR003953">
    <property type="entry name" value="FAD-dep_OxRdtase_2_FAD-bd"/>
</dbReference>
<reference evidence="12" key="1">
    <citation type="submission" date="2016-01" db="EMBL/GenBank/DDBJ databases">
        <authorList>
            <person name="Mitreva M."/>
            <person name="Pepin K.H."/>
            <person name="Mihindukulasuriya K.A."/>
            <person name="Fulton R."/>
            <person name="Fronick C."/>
            <person name="O'Laughlin M."/>
            <person name="Miner T."/>
            <person name="Herter B."/>
            <person name="Rosa B.A."/>
            <person name="Cordes M."/>
            <person name="Tomlinson C."/>
            <person name="Wollam A."/>
            <person name="Palsikar V.B."/>
            <person name="Mardis E.R."/>
            <person name="Wilson R.K."/>
        </authorList>
    </citation>
    <scope>NUCLEOTIDE SEQUENCE [LARGE SCALE GENOMIC DNA]</scope>
    <source>
        <strain evidence="12">DNF00896</strain>
    </source>
</reference>
<dbReference type="Proteomes" id="UP000070394">
    <property type="component" value="Unassembled WGS sequence"/>
</dbReference>
<evidence type="ECO:0000256" key="3">
    <source>
        <dbReference type="ARBA" id="ARBA00015872"/>
    </source>
</evidence>
<dbReference type="Gene3D" id="3.90.700.10">
    <property type="entry name" value="Succinate dehydrogenase/fumarate reductase flavoprotein, catalytic domain"/>
    <property type="match status" value="1"/>
</dbReference>
<evidence type="ECO:0000313" key="11">
    <source>
        <dbReference type="EMBL" id="KXB54865.1"/>
    </source>
</evidence>
<comment type="catalytic activity">
    <reaction evidence="7 8">
        <text>dihydrourocanate + A = urocanate + AH2</text>
        <dbReference type="Rhea" id="RHEA:36059"/>
        <dbReference type="ChEBI" id="CHEBI:13193"/>
        <dbReference type="ChEBI" id="CHEBI:17499"/>
        <dbReference type="ChEBI" id="CHEBI:27247"/>
        <dbReference type="ChEBI" id="CHEBI:72991"/>
        <dbReference type="EC" id="1.3.99.33"/>
    </reaction>
</comment>
<comment type="cofactor">
    <cofactor evidence="8">
        <name>FMN</name>
        <dbReference type="ChEBI" id="CHEBI:58210"/>
    </cofactor>
    <text evidence="8">Binds 1 or 2 FMN covalently per subunit.</text>
</comment>
<dbReference type="SMART" id="SM00900">
    <property type="entry name" value="FMN_bind"/>
    <property type="match status" value="2"/>
</dbReference>
<keyword evidence="6 8" id="KW-0560">Oxidoreductase</keyword>
<dbReference type="STRING" id="467210.HMPREF1866_02229"/>
<feature type="domain" description="FMN-binding" evidence="10">
    <location>
        <begin position="58"/>
        <end position="132"/>
    </location>
</feature>
<dbReference type="NCBIfam" id="TIGR01813">
    <property type="entry name" value="flavo_cyto_c"/>
    <property type="match status" value="1"/>
</dbReference>
<dbReference type="PANTHER" id="PTHR43400:SF7">
    <property type="entry name" value="FAD-DEPENDENT OXIDOREDUCTASE 2 FAD BINDING DOMAIN-CONTAINING PROTEIN"/>
    <property type="match status" value="1"/>
</dbReference>
<evidence type="ECO:0000256" key="7">
    <source>
        <dbReference type="ARBA" id="ARBA00049922"/>
    </source>
</evidence>
<dbReference type="AlphaFoldDB" id="A0A133ZHF0"/>
<dbReference type="NCBIfam" id="NF005064">
    <property type="entry name" value="PRK06481.1"/>
    <property type="match status" value="1"/>
</dbReference>
<dbReference type="GO" id="GO:0010181">
    <property type="term" value="F:FMN binding"/>
    <property type="evidence" value="ECO:0007669"/>
    <property type="project" value="InterPro"/>
</dbReference>
<dbReference type="Pfam" id="PF00890">
    <property type="entry name" value="FAD_binding_2"/>
    <property type="match status" value="1"/>
</dbReference>
<evidence type="ECO:0000313" key="12">
    <source>
        <dbReference type="Proteomes" id="UP000070394"/>
    </source>
</evidence>
<feature type="transmembrane region" description="Helical" evidence="9">
    <location>
        <begin position="12"/>
        <end position="33"/>
    </location>
</feature>
<accession>A0A133ZHF0</accession>
<dbReference type="PRINTS" id="PR00411">
    <property type="entry name" value="PNDRDTASEI"/>
</dbReference>
<evidence type="ECO:0000256" key="2">
    <source>
        <dbReference type="ARBA" id="ARBA00013137"/>
    </source>
</evidence>
<keyword evidence="9" id="KW-0812">Transmembrane</keyword>
<dbReference type="InterPro" id="IPR010960">
    <property type="entry name" value="Flavocytochrome_c"/>
</dbReference>
<dbReference type="InterPro" id="IPR050315">
    <property type="entry name" value="FAD-oxidoreductase_2"/>
</dbReference>
<gene>
    <name evidence="11" type="ORF">HMPREF1866_02229</name>
</gene>
<dbReference type="GO" id="GO:0016020">
    <property type="term" value="C:membrane"/>
    <property type="evidence" value="ECO:0007669"/>
    <property type="project" value="InterPro"/>
</dbReference>
<evidence type="ECO:0000256" key="9">
    <source>
        <dbReference type="SAM" id="Phobius"/>
    </source>
</evidence>
<dbReference type="EC" id="1.3.99.33" evidence="2 8"/>
<dbReference type="OrthoDB" id="9806724at2"/>
<keyword evidence="5 8" id="KW-0274">FAD</keyword>
<dbReference type="FunFam" id="3.90.700.10:FF:000007">
    <property type="entry name" value="NADH-dependent fumarate reductase"/>
    <property type="match status" value="1"/>
</dbReference>
<evidence type="ECO:0000256" key="4">
    <source>
        <dbReference type="ARBA" id="ARBA00022630"/>
    </source>
</evidence>
<dbReference type="SUPFAM" id="SSF56425">
    <property type="entry name" value="Succinate dehydrogenase/fumarate reductase flavoprotein, catalytic domain"/>
    <property type="match status" value="1"/>
</dbReference>
<evidence type="ECO:0000256" key="6">
    <source>
        <dbReference type="ARBA" id="ARBA00023002"/>
    </source>
</evidence>
<dbReference type="GO" id="GO:0033765">
    <property type="term" value="F:steroid dehydrogenase activity, acting on the CH-CH group of donors"/>
    <property type="evidence" value="ECO:0007669"/>
    <property type="project" value="UniProtKB-ARBA"/>
</dbReference>
<evidence type="ECO:0000256" key="5">
    <source>
        <dbReference type="ARBA" id="ARBA00022827"/>
    </source>
</evidence>
<dbReference type="RefSeq" id="WP_060931832.1">
    <property type="nucleotide sequence ID" value="NZ_KQ959840.1"/>
</dbReference>
<dbReference type="PATRIC" id="fig|467210.3.peg.2207"/>
<dbReference type="InterPro" id="IPR027477">
    <property type="entry name" value="Succ_DH/fumarate_Rdtase_cat_sf"/>
</dbReference>